<gene>
    <name evidence="3" type="ORF">HMPREF1541_06439</name>
</gene>
<evidence type="ECO:0000256" key="1">
    <source>
        <dbReference type="SAM" id="Coils"/>
    </source>
</evidence>
<keyword evidence="4" id="KW-1185">Reference proteome</keyword>
<dbReference type="InParanoid" id="W2RRS7"/>
<accession>W2RRS7</accession>
<dbReference type="Proteomes" id="UP000030752">
    <property type="component" value="Unassembled WGS sequence"/>
</dbReference>
<feature type="region of interest" description="Disordered" evidence="2">
    <location>
        <begin position="105"/>
        <end position="155"/>
    </location>
</feature>
<sequence length="524" mass="57888">MNKSIIERIFPHSPSNVLPQYEDESPRRASSSSSSNHISLRDSTTTSPVSPAYAGRSVLQTAPLSASVVHHDDPFLPVERAAKSLERALQSLIDAQSDALEATIPEEPRDDGSSFGSPTPTPSLTPTHKHELGPKTMPIRQPRPKKPSLRSARRGLTKTMQEFARLKGEELRIAAAEAHSREQALQKSKGYEEKRKSLDVAMQAAQGEEPTAGAAALRSEASKVEQEIHELEAHLFELRTRHRHLTAQAEQYENTVESNLSSYRHSLSTIERDVRQFLRHPPVPCSLSNYDETRSTRGGMYALKADRRTLDMAQEQWTAEQALLERRRTNAEREQQALQQGAELWRAATERINAFEKGLRQRVQAGDPATGDHLTQSLDELMASLKTDIAVAEEKNWRLLMVCLGAELAALRRARTILTGEELPEPPAQLPPQTSVEEQTDDESGDPPQDLLNGGGSHHFRSPSVGSNQSLQDTLRQFNDTTDEGKEHARKPAIAGAGAAENKLAHPGDSDDDDPGPDFLVSRT</sequence>
<feature type="compositionally biased region" description="Low complexity" evidence="2">
    <location>
        <begin position="28"/>
        <end position="43"/>
    </location>
</feature>
<keyword evidence="1" id="KW-0175">Coiled coil</keyword>
<feature type="coiled-coil region" evidence="1">
    <location>
        <begin position="214"/>
        <end position="255"/>
    </location>
</feature>
<dbReference type="eggNOG" id="ENOG502SANW">
    <property type="taxonomic scope" value="Eukaryota"/>
</dbReference>
<feature type="compositionally biased region" description="Low complexity" evidence="2">
    <location>
        <begin position="113"/>
        <end position="126"/>
    </location>
</feature>
<dbReference type="VEuPathDB" id="FungiDB:HMPREF1541_06439"/>
<proteinExistence type="predicted"/>
<feature type="compositionally biased region" description="Basic residues" evidence="2">
    <location>
        <begin position="142"/>
        <end position="155"/>
    </location>
</feature>
<dbReference type="HOGENOM" id="CLU_015530_0_1_1"/>
<evidence type="ECO:0000256" key="2">
    <source>
        <dbReference type="SAM" id="MobiDB-lite"/>
    </source>
</evidence>
<organism evidence="3 4">
    <name type="scientific">Cyphellophora europaea (strain CBS 101466)</name>
    <name type="common">Phialophora europaea</name>
    <dbReference type="NCBI Taxonomy" id="1220924"/>
    <lineage>
        <taxon>Eukaryota</taxon>
        <taxon>Fungi</taxon>
        <taxon>Dikarya</taxon>
        <taxon>Ascomycota</taxon>
        <taxon>Pezizomycotina</taxon>
        <taxon>Eurotiomycetes</taxon>
        <taxon>Chaetothyriomycetidae</taxon>
        <taxon>Chaetothyriales</taxon>
        <taxon>Cyphellophoraceae</taxon>
        <taxon>Cyphellophora</taxon>
    </lineage>
</organism>
<feature type="region of interest" description="Disordered" evidence="2">
    <location>
        <begin position="420"/>
        <end position="524"/>
    </location>
</feature>
<feature type="compositionally biased region" description="Polar residues" evidence="2">
    <location>
        <begin position="464"/>
        <end position="480"/>
    </location>
</feature>
<reference evidence="3 4" key="1">
    <citation type="submission" date="2013-03" db="EMBL/GenBank/DDBJ databases">
        <title>The Genome Sequence of Phialophora europaea CBS 101466.</title>
        <authorList>
            <consortium name="The Broad Institute Genomics Platform"/>
            <person name="Cuomo C."/>
            <person name="de Hoog S."/>
            <person name="Gorbushina A."/>
            <person name="Walker B."/>
            <person name="Young S.K."/>
            <person name="Zeng Q."/>
            <person name="Gargeya S."/>
            <person name="Fitzgerald M."/>
            <person name="Haas B."/>
            <person name="Abouelleil A."/>
            <person name="Allen A.W."/>
            <person name="Alvarado L."/>
            <person name="Arachchi H.M."/>
            <person name="Berlin A.M."/>
            <person name="Chapman S.B."/>
            <person name="Gainer-Dewar J."/>
            <person name="Goldberg J."/>
            <person name="Griggs A."/>
            <person name="Gujja S."/>
            <person name="Hansen M."/>
            <person name="Howarth C."/>
            <person name="Imamovic A."/>
            <person name="Ireland A."/>
            <person name="Larimer J."/>
            <person name="McCowan C."/>
            <person name="Murphy C."/>
            <person name="Pearson M."/>
            <person name="Poon T.W."/>
            <person name="Priest M."/>
            <person name="Roberts A."/>
            <person name="Saif S."/>
            <person name="Shea T."/>
            <person name="Sisk P."/>
            <person name="Sykes S."/>
            <person name="Wortman J."/>
            <person name="Nusbaum C."/>
            <person name="Birren B."/>
        </authorList>
    </citation>
    <scope>NUCLEOTIDE SEQUENCE [LARGE SCALE GENOMIC DNA]</scope>
    <source>
        <strain evidence="3 4">CBS 101466</strain>
    </source>
</reference>
<dbReference type="EMBL" id="KB822722">
    <property type="protein sequence ID" value="ETN38404.1"/>
    <property type="molecule type" value="Genomic_DNA"/>
</dbReference>
<dbReference type="AlphaFoldDB" id="W2RRS7"/>
<dbReference type="OrthoDB" id="5342758at2759"/>
<evidence type="ECO:0000313" key="4">
    <source>
        <dbReference type="Proteomes" id="UP000030752"/>
    </source>
</evidence>
<dbReference type="RefSeq" id="XP_008718993.1">
    <property type="nucleotide sequence ID" value="XM_008720771.1"/>
</dbReference>
<feature type="region of interest" description="Disordered" evidence="2">
    <location>
        <begin position="14"/>
        <end position="51"/>
    </location>
</feature>
<evidence type="ECO:0000313" key="3">
    <source>
        <dbReference type="EMBL" id="ETN38404.1"/>
    </source>
</evidence>
<dbReference type="GeneID" id="19973778"/>
<name>W2RRS7_CYPE1</name>
<protein>
    <submittedName>
        <fullName evidence="3">Uncharacterized protein</fullName>
    </submittedName>
</protein>